<dbReference type="Proteomes" id="UP000255106">
    <property type="component" value="Unassembled WGS sequence"/>
</dbReference>
<sequence length="586" mass="63257">MALFAAVGLSASCLTVIFWHPWLCRGLPVRPVPASRAMSSWLTAWRRNKTLAVGLPVTLALLSAAGIATLKVDDDIAQLQALPKTILAQEKTITALTGQRVDQKWFVVYGTSAQQTLERLEAFTPALAQAQKAGELASWRTLPLNSMKRQKSDLALLHHAAPAVMNVLHSAGLNTVSPDLTPMPVSVDAWLASPASEGWRLLWLTLPGGESGVLVPVDGVKNSTALSERAAQHEGVVWIDRKASFDSLFAHYRTLLTGLLCVALAAIACGAINPTWLASGAYQPGAVGTVAQLRAGGAGRRRAFRQSVFTAGAGAGARHWHQLHAVFQQPARHAADVDAGYHPGDDDHAADAGHAGVQRDAGHQQLWNCAGKRYFHRLLAGPAGDASQEREKTMMNAFYRVAALAATLLLAGCSHSTDTEETRPQAWLQPGTQVTLPPPGITPAIRSQQLLTGRFNGQTQSLLVLLNADGQKVTLAGLSSVGIRLFLATYDNTGIHTEQSVVMPQLPPASQVLADVMLSHWPLSAWQPQLPKGWTLKDTDTRRELRNPDGKLVTEIVYLQRNGKREPISIAQHVFKYHITIQYLGD</sequence>
<protein>
    <submittedName>
        <fullName evidence="1">Putative inner membrane protein</fullName>
    </submittedName>
</protein>
<dbReference type="Pfam" id="PF11659">
    <property type="entry name" value="DUF3261"/>
    <property type="match status" value="1"/>
</dbReference>
<proteinExistence type="predicted"/>
<accession>A0A377LT00</accession>
<dbReference type="EMBL" id="UGJB01000004">
    <property type="protein sequence ID" value="STQ08591.1"/>
    <property type="molecule type" value="Genomic_DNA"/>
</dbReference>
<evidence type="ECO:0000313" key="2">
    <source>
        <dbReference type="Proteomes" id="UP000255106"/>
    </source>
</evidence>
<organism evidence="1 2">
    <name type="scientific">Enterobacter cloacae</name>
    <dbReference type="NCBI Taxonomy" id="550"/>
    <lineage>
        <taxon>Bacteria</taxon>
        <taxon>Pseudomonadati</taxon>
        <taxon>Pseudomonadota</taxon>
        <taxon>Gammaproteobacteria</taxon>
        <taxon>Enterobacterales</taxon>
        <taxon>Enterobacteriaceae</taxon>
        <taxon>Enterobacter</taxon>
        <taxon>Enterobacter cloacae complex</taxon>
    </lineage>
</organism>
<gene>
    <name evidence="1" type="ORF">NCTC10005_01275</name>
</gene>
<dbReference type="AlphaFoldDB" id="A0A377LT00"/>
<dbReference type="InterPro" id="IPR021675">
    <property type="entry name" value="DUF3261"/>
</dbReference>
<name>A0A377LT00_ENTCL</name>
<reference evidence="1 2" key="1">
    <citation type="submission" date="2018-06" db="EMBL/GenBank/DDBJ databases">
        <authorList>
            <consortium name="Pathogen Informatics"/>
            <person name="Doyle S."/>
        </authorList>
    </citation>
    <scope>NUCLEOTIDE SEQUENCE [LARGE SCALE GENOMIC DNA]</scope>
    <source>
        <strain evidence="1 2">NCTC10005</strain>
    </source>
</reference>
<evidence type="ECO:0000313" key="1">
    <source>
        <dbReference type="EMBL" id="STQ08591.1"/>
    </source>
</evidence>